<dbReference type="GO" id="GO:0042392">
    <property type="term" value="F:sphingosine-1-phosphate phosphatase activity"/>
    <property type="evidence" value="ECO:0007669"/>
    <property type="project" value="TreeGrafter"/>
</dbReference>
<evidence type="ECO:0000256" key="4">
    <source>
        <dbReference type="ARBA" id="ARBA00022824"/>
    </source>
</evidence>
<evidence type="ECO:0000259" key="9">
    <source>
        <dbReference type="SMART" id="SM00014"/>
    </source>
</evidence>
<keyword evidence="6 8" id="KW-0472">Membrane</keyword>
<feature type="transmembrane region" description="Helical" evidence="8">
    <location>
        <begin position="197"/>
        <end position="216"/>
    </location>
</feature>
<dbReference type="GO" id="GO:0005789">
    <property type="term" value="C:endoplasmic reticulum membrane"/>
    <property type="evidence" value="ECO:0007669"/>
    <property type="project" value="UniProtKB-SubCell"/>
</dbReference>
<evidence type="ECO:0000313" key="10">
    <source>
        <dbReference type="EMBL" id="EGG13992.1"/>
    </source>
</evidence>
<keyword evidence="11" id="KW-1185">Reference proteome</keyword>
<dbReference type="STRING" id="1054147.F4QE45"/>
<accession>F4QE45</accession>
<gene>
    <name evidence="10" type="primary">sppA</name>
    <name evidence="10" type="ORF">DFA_11753</name>
</gene>
<dbReference type="InterPro" id="IPR036938">
    <property type="entry name" value="PAP2/HPO_sf"/>
</dbReference>
<feature type="transmembrane region" description="Helical" evidence="8">
    <location>
        <begin position="228"/>
        <end position="246"/>
    </location>
</feature>
<name>F4QE45_CACFS</name>
<dbReference type="InterPro" id="IPR000326">
    <property type="entry name" value="PAP2/HPO"/>
</dbReference>
<dbReference type="EMBL" id="GL883029">
    <property type="protein sequence ID" value="EGG13992.1"/>
    <property type="molecule type" value="Genomic_DNA"/>
</dbReference>
<keyword evidence="4" id="KW-0256">Endoplasmic reticulum</keyword>
<dbReference type="Gene3D" id="1.20.144.10">
    <property type="entry name" value="Phosphatidic acid phosphatase type 2/haloperoxidase"/>
    <property type="match status" value="1"/>
</dbReference>
<dbReference type="PANTHER" id="PTHR14969:SF28">
    <property type="entry name" value="DIHYDROSPHINGOSINE 1-PHOSPHATE PHOSPHATASE LCB3-RELATED"/>
    <property type="match status" value="1"/>
</dbReference>
<feature type="transmembrane region" description="Helical" evidence="8">
    <location>
        <begin position="258"/>
        <end position="276"/>
    </location>
</feature>
<comment type="similarity">
    <text evidence="7">Belongs to the type 2 lipid phosphate phosphatase family.</text>
</comment>
<dbReference type="Proteomes" id="UP000007797">
    <property type="component" value="Unassembled WGS sequence"/>
</dbReference>
<evidence type="ECO:0000256" key="2">
    <source>
        <dbReference type="ARBA" id="ARBA00022692"/>
    </source>
</evidence>
<dbReference type="GeneID" id="14865720"/>
<feature type="transmembrane region" description="Helical" evidence="8">
    <location>
        <begin position="357"/>
        <end position="377"/>
    </location>
</feature>
<feature type="transmembrane region" description="Helical" evidence="8">
    <location>
        <begin position="296"/>
        <end position="320"/>
    </location>
</feature>
<dbReference type="SMART" id="SM00014">
    <property type="entry name" value="acidPPc"/>
    <property type="match status" value="1"/>
</dbReference>
<dbReference type="SUPFAM" id="SSF48317">
    <property type="entry name" value="Acid phosphatase/Vanadium-dependent haloperoxidase"/>
    <property type="match status" value="1"/>
</dbReference>
<dbReference type="AlphaFoldDB" id="F4QE45"/>
<dbReference type="KEGG" id="dfa:DFA_11753"/>
<dbReference type="OrthoDB" id="301434at2759"/>
<evidence type="ECO:0000256" key="6">
    <source>
        <dbReference type="ARBA" id="ARBA00023136"/>
    </source>
</evidence>
<proteinExistence type="inferred from homology"/>
<feature type="transmembrane region" description="Helical" evidence="8">
    <location>
        <begin position="93"/>
        <end position="111"/>
    </location>
</feature>
<dbReference type="RefSeq" id="XP_004350700.1">
    <property type="nucleotide sequence ID" value="XM_004350649.1"/>
</dbReference>
<feature type="domain" description="Phosphatidic acid phosphatase type 2/haloperoxidase" evidence="9">
    <location>
        <begin position="94"/>
        <end position="212"/>
    </location>
</feature>
<evidence type="ECO:0000313" key="11">
    <source>
        <dbReference type="Proteomes" id="UP000007797"/>
    </source>
</evidence>
<sequence length="483" mass="54732">MTSTTTTGAVAGGNKNKRKKDGYLGGLLGALSTNAIREVLLKEYEREIPIVLKIQSYRTKLLDYYFSFASLLGEEFCYILLLPITAWVISRGLAIDLTFMLALSIGTGNILKNTFTLPRPVKVWTNTAPQKDHGLPSTHTSSSIAIQFYYFMYFYHVNPNPSHQYLPYWIAIIPVMWSVGSVMLSRLYNGHHTPMDVTAGAIIGFSAVFTFVFGYRPFFINLLADDSFLAPMVVFATCCVVLFMHPQLKTPTPAYPETGLVVGTFHGSFLGGWIAHKYNLYYTPDPYYQSSYAIVNFIQTSNTYLTIARILIGIVLVLLIKDLSKKLFYYVFNNLVAPIINRKKQVIQPMVEAFQKLFTYSCVSGLILLSPTIFYHLNIMMPLDYDPIPNTNQQHINLITSLGLVVRCAQKLHDKHNTTLTINDHLFNMSINQIATMAQHQQLFDIHVDYETGDNYVFFNVHRDYTGASRMFIPRNNGTSVLK</sequence>
<dbReference type="PANTHER" id="PTHR14969">
    <property type="entry name" value="SPHINGOSINE-1-PHOSPHATE PHOSPHOHYDROLASE"/>
    <property type="match status" value="1"/>
</dbReference>
<comment type="subcellular location">
    <subcellularLocation>
        <location evidence="1">Endoplasmic reticulum membrane</location>
        <topology evidence="1">Multi-pass membrane protein</topology>
    </subcellularLocation>
</comment>
<evidence type="ECO:0000256" key="5">
    <source>
        <dbReference type="ARBA" id="ARBA00022989"/>
    </source>
</evidence>
<dbReference type="Pfam" id="PF01569">
    <property type="entry name" value="PAP2"/>
    <property type="match status" value="1"/>
</dbReference>
<evidence type="ECO:0000256" key="8">
    <source>
        <dbReference type="SAM" id="Phobius"/>
    </source>
</evidence>
<feature type="transmembrane region" description="Helical" evidence="8">
    <location>
        <begin position="166"/>
        <end position="185"/>
    </location>
</feature>
<evidence type="ECO:0000256" key="1">
    <source>
        <dbReference type="ARBA" id="ARBA00004477"/>
    </source>
</evidence>
<feature type="transmembrane region" description="Helical" evidence="8">
    <location>
        <begin position="64"/>
        <end position="81"/>
    </location>
</feature>
<dbReference type="OMA" id="GRWEYPY"/>
<keyword evidence="2 8" id="KW-0812">Transmembrane</keyword>
<keyword evidence="3" id="KW-0378">Hydrolase</keyword>
<evidence type="ECO:0000256" key="7">
    <source>
        <dbReference type="ARBA" id="ARBA00038324"/>
    </source>
</evidence>
<keyword evidence="5 8" id="KW-1133">Transmembrane helix</keyword>
<protein>
    <submittedName>
        <fullName evidence="10">Sphingosine-1-phosphate phosphatase</fullName>
    </submittedName>
</protein>
<evidence type="ECO:0000256" key="3">
    <source>
        <dbReference type="ARBA" id="ARBA00022801"/>
    </source>
</evidence>
<organism evidence="10 11">
    <name type="scientific">Cavenderia fasciculata</name>
    <name type="common">Slime mold</name>
    <name type="synonym">Dictyostelium fasciculatum</name>
    <dbReference type="NCBI Taxonomy" id="261658"/>
    <lineage>
        <taxon>Eukaryota</taxon>
        <taxon>Amoebozoa</taxon>
        <taxon>Evosea</taxon>
        <taxon>Eumycetozoa</taxon>
        <taxon>Dictyostelia</taxon>
        <taxon>Acytosteliales</taxon>
        <taxon>Cavenderiaceae</taxon>
        <taxon>Cavenderia</taxon>
    </lineage>
</organism>
<reference evidence="11" key="1">
    <citation type="journal article" date="2011" name="Genome Res.">
        <title>Phylogeny-wide analysis of social amoeba genomes highlights ancient origins for complex intercellular communication.</title>
        <authorList>
            <person name="Heidel A.J."/>
            <person name="Lawal H.M."/>
            <person name="Felder M."/>
            <person name="Schilde C."/>
            <person name="Helps N.R."/>
            <person name="Tunggal B."/>
            <person name="Rivero F."/>
            <person name="John U."/>
            <person name="Schleicher M."/>
            <person name="Eichinger L."/>
            <person name="Platzer M."/>
            <person name="Noegel A.A."/>
            <person name="Schaap P."/>
            <person name="Gloeckner G."/>
        </authorList>
    </citation>
    <scope>NUCLEOTIDE SEQUENCE [LARGE SCALE GENOMIC DNA]</scope>
    <source>
        <strain evidence="11">SH3</strain>
    </source>
</reference>